<protein>
    <submittedName>
        <fullName evidence="2">Putative membrane protein</fullName>
    </submittedName>
</protein>
<evidence type="ECO:0000313" key="2">
    <source>
        <dbReference type="EMBL" id="AKG90791.1"/>
    </source>
</evidence>
<dbReference type="RefSeq" id="WP_052747844.1">
    <property type="nucleotide sequence ID" value="NZ_CP011267.1"/>
</dbReference>
<sequence>MRSLAIVTLLFVISLLAGYAYTMLDAKGSEEVVNSTFSSFDFVRNLEHYEIFLFIFMNNSLKSFMAMVLGIAFGIVPVLFVILNGVIIGLVVGVIGVEFGVLKTAMMLVPHGILEIPAVLLSCAYGLEIGYQALRRFRGEDVDLNSVLMAYIKRFVMLPLPMLLIAALVETYITPLVAGL</sequence>
<feature type="transmembrane region" description="Helical" evidence="1">
    <location>
        <begin position="116"/>
        <end position="134"/>
    </location>
</feature>
<organism evidence="2 3">
    <name type="scientific">Geoglobus ahangari</name>
    <dbReference type="NCBI Taxonomy" id="113653"/>
    <lineage>
        <taxon>Archaea</taxon>
        <taxon>Methanobacteriati</taxon>
        <taxon>Methanobacteriota</taxon>
        <taxon>Archaeoglobi</taxon>
        <taxon>Archaeoglobales</taxon>
        <taxon>Archaeoglobaceae</taxon>
        <taxon>Geoglobus</taxon>
    </lineage>
</organism>
<keyword evidence="1" id="KW-1133">Transmembrane helix</keyword>
<dbReference type="PANTHER" id="PTHR35337">
    <property type="entry name" value="SLR1478 PROTEIN"/>
    <property type="match status" value="1"/>
</dbReference>
<dbReference type="PANTHER" id="PTHR35337:SF1">
    <property type="entry name" value="SLR1478 PROTEIN"/>
    <property type="match status" value="1"/>
</dbReference>
<dbReference type="PATRIC" id="fig|113653.22.peg.1904"/>
<dbReference type="InterPro" id="IPR002798">
    <property type="entry name" value="SpoIIM-like"/>
</dbReference>
<dbReference type="AlphaFoldDB" id="A0A0F7DBB3"/>
<keyword evidence="1" id="KW-0472">Membrane</keyword>
<dbReference type="Pfam" id="PF01944">
    <property type="entry name" value="SpoIIM"/>
    <property type="match status" value="1"/>
</dbReference>
<proteinExistence type="predicted"/>
<keyword evidence="1" id="KW-0812">Transmembrane</keyword>
<feature type="transmembrane region" description="Helical" evidence="1">
    <location>
        <begin position="155"/>
        <end position="178"/>
    </location>
</feature>
<dbReference type="EMBL" id="CP011267">
    <property type="protein sequence ID" value="AKG90791.1"/>
    <property type="molecule type" value="Genomic_DNA"/>
</dbReference>
<reference evidence="2 3" key="1">
    <citation type="submission" date="2015-04" db="EMBL/GenBank/DDBJ databases">
        <title>The complete genome sequence of the hyperthermophilic, obligate iron-reducing archaeon Geoglobus ahangari strain 234T.</title>
        <authorList>
            <person name="Manzella M.P."/>
            <person name="Holmes D.E."/>
            <person name="Rocheleau J.M."/>
            <person name="Chung A."/>
            <person name="Reguera G."/>
            <person name="Kashefi K."/>
        </authorList>
    </citation>
    <scope>NUCLEOTIDE SEQUENCE [LARGE SCALE GENOMIC DNA]</scope>
    <source>
        <strain evidence="2 3">234</strain>
    </source>
</reference>
<gene>
    <name evidence="2" type="ORF">GAH_01936</name>
</gene>
<dbReference type="InParanoid" id="A0A0F7DBB3"/>
<name>A0A0F7DBB3_9EURY</name>
<accession>A0A0F7DBB3</accession>
<dbReference type="Proteomes" id="UP000034723">
    <property type="component" value="Chromosome"/>
</dbReference>
<dbReference type="GeneID" id="24804501"/>
<evidence type="ECO:0000313" key="3">
    <source>
        <dbReference type="Proteomes" id="UP000034723"/>
    </source>
</evidence>
<dbReference type="OrthoDB" id="86288at2157"/>
<evidence type="ECO:0000256" key="1">
    <source>
        <dbReference type="SAM" id="Phobius"/>
    </source>
</evidence>
<dbReference type="STRING" id="113653.GAH_01936"/>
<dbReference type="HOGENOM" id="CLU_099320_0_0_2"/>
<keyword evidence="3" id="KW-1185">Reference proteome</keyword>
<dbReference type="KEGG" id="gah:GAH_01936"/>
<feature type="transmembrane region" description="Helical" evidence="1">
    <location>
        <begin position="90"/>
        <end position="110"/>
    </location>
</feature>